<dbReference type="InterPro" id="IPR035969">
    <property type="entry name" value="Rab-GAP_TBC_sf"/>
</dbReference>
<dbReference type="EMBL" id="CP059249">
    <property type="protein sequence ID" value="QLL32526.1"/>
    <property type="molecule type" value="Genomic_DNA"/>
</dbReference>
<accession>A0A7G3ZG90</accession>
<dbReference type="PANTHER" id="PTHR22957:SF502">
    <property type="entry name" value="SMALL G PROTEIN SIGNALING MODULATOR 2-RELATED"/>
    <property type="match status" value="1"/>
</dbReference>
<protein>
    <recommendedName>
        <fullName evidence="2">Rab-GAP TBC domain-containing protein</fullName>
    </recommendedName>
</protein>
<proteinExistence type="predicted"/>
<sequence length="752" mass="87610">MTMELLFCKSKVFVHPTKSSTDNVAGFLLIYNQKGQPKQDSTLGWIPESALDKKQLNWLINADLKLGSSESRVLNLDSKILAGSTGTAWSFSIKLGYLFSIEFRSPSPTGLWYGSVVLHSKTPQEDDTLPVLFFHDDVCPSTKHKKTELNRDFNPFTSSGDVYWGGVDFRAAVACLVELKQTFMEPTVWLVNATLDDLRNFSPQLMQKRLDAAEVESVEGTSLWAKWESARWGIMTKIADATFKTGSLMGSLIRQHPLVRLAERNGDNPYVRKLLENPRVREVQDDFDSARVYLAKWALGVKQQADQYQRTHELSESYRRTLTRELGFDSESDVQFTDEELNKALERNFPVSRQKWESFFDAQGRLALTVNEVKDYIFHGGVEDFATRSEVWLFLLGAYPWDSSLDEREQLNQTLQEMYNNNYKSKWLNRSANPDEHEEEYWQDQIFRIEKDVKRNDRNLDIYKYNTPDASAPELSDEVNQETDEIRHAGHWEIKNPHLQALKNILVCYNIYNPNLGYVQGMADLLSVVYYIVRDEALSFWCFVNFMERMERNFLRDQSGIRDQMLTLTELCQLMLPQLSEHLNKCDSSNLFFCFRMLLVWFKREFEFSDVCSIWEILLTDFYSSQFQLFFMLAILQRNSQPIMQNLDQFDQVLKYFNDLHDTMDWSDLMTRSELLFIRFKKIMEVMERRKEIEVQIPDDSGPKATGVQLHDFDVEDNGDGEPPCASKNLQLLLSKKLVIQRESSRVKDSIR</sequence>
<dbReference type="Gene3D" id="1.10.472.80">
    <property type="entry name" value="Ypt/Rab-GAP domain of gyp1p, domain 3"/>
    <property type="match status" value="1"/>
</dbReference>
<dbReference type="InterPro" id="IPR000195">
    <property type="entry name" value="Rab-GAP-TBC_dom"/>
</dbReference>
<dbReference type="PROSITE" id="PS50086">
    <property type="entry name" value="TBC_RABGAP"/>
    <property type="match status" value="1"/>
</dbReference>
<dbReference type="PANTHER" id="PTHR22957">
    <property type="entry name" value="TBC1 DOMAIN FAMILY MEMBER GTPASE-ACTIVATING PROTEIN"/>
    <property type="match status" value="1"/>
</dbReference>
<keyword evidence="1" id="KW-0343">GTPase activation</keyword>
<dbReference type="SUPFAM" id="SSF47923">
    <property type="entry name" value="Ypt/Rab-GAP domain of gyp1p"/>
    <property type="match status" value="2"/>
</dbReference>
<keyword evidence="4" id="KW-1185">Reference proteome</keyword>
<dbReference type="KEGG" id="tgb:HG536_0D00480"/>
<reference evidence="3 4" key="1">
    <citation type="submission" date="2020-06" db="EMBL/GenBank/DDBJ databases">
        <title>The yeast mating-type switching endonuclease HO is a domesticated member of an unorthodox homing genetic element family.</title>
        <authorList>
            <person name="Coughlan A.Y."/>
            <person name="Lombardi L."/>
            <person name="Braun-Galleani S."/>
            <person name="Martos A.R."/>
            <person name="Galeote V."/>
            <person name="Bigey F."/>
            <person name="Dequin S."/>
            <person name="Byrne K.P."/>
            <person name="Wolfe K.H."/>
        </authorList>
    </citation>
    <scope>NUCLEOTIDE SEQUENCE [LARGE SCALE GENOMIC DNA]</scope>
    <source>
        <strain evidence="3 4">CBS764</strain>
    </source>
</reference>
<dbReference type="Gene3D" id="1.10.8.270">
    <property type="entry name" value="putative rabgap domain of human tbc1 domain family member 14 like domains"/>
    <property type="match status" value="1"/>
</dbReference>
<dbReference type="GeneID" id="59325694"/>
<dbReference type="GO" id="GO:0005096">
    <property type="term" value="F:GTPase activator activity"/>
    <property type="evidence" value="ECO:0007669"/>
    <property type="project" value="UniProtKB-KW"/>
</dbReference>
<feature type="domain" description="Rab-GAP TBC" evidence="2">
    <location>
        <begin position="382"/>
        <end position="622"/>
    </location>
</feature>
<name>A0A7G3ZG90_9SACH</name>
<dbReference type="Pfam" id="PF00566">
    <property type="entry name" value="RabGAP-TBC"/>
    <property type="match status" value="1"/>
</dbReference>
<organism evidence="3 4">
    <name type="scientific">Torulaspora globosa</name>
    <dbReference type="NCBI Taxonomy" id="48254"/>
    <lineage>
        <taxon>Eukaryota</taxon>
        <taxon>Fungi</taxon>
        <taxon>Dikarya</taxon>
        <taxon>Ascomycota</taxon>
        <taxon>Saccharomycotina</taxon>
        <taxon>Saccharomycetes</taxon>
        <taxon>Saccharomycetales</taxon>
        <taxon>Saccharomycetaceae</taxon>
        <taxon>Torulaspora</taxon>
    </lineage>
</organism>
<dbReference type="Proteomes" id="UP000515788">
    <property type="component" value="Chromosome 4"/>
</dbReference>
<dbReference type="SMART" id="SM00164">
    <property type="entry name" value="TBC"/>
    <property type="match status" value="1"/>
</dbReference>
<evidence type="ECO:0000313" key="4">
    <source>
        <dbReference type="Proteomes" id="UP000515788"/>
    </source>
</evidence>
<evidence type="ECO:0000313" key="3">
    <source>
        <dbReference type="EMBL" id="QLL32526.1"/>
    </source>
</evidence>
<evidence type="ECO:0000256" key="1">
    <source>
        <dbReference type="ARBA" id="ARBA00022468"/>
    </source>
</evidence>
<dbReference type="AlphaFoldDB" id="A0A7G3ZG90"/>
<dbReference type="OrthoDB" id="10264062at2759"/>
<gene>
    <name evidence="3" type="ORF">HG536_0D00480</name>
</gene>
<evidence type="ECO:0000259" key="2">
    <source>
        <dbReference type="PROSITE" id="PS50086"/>
    </source>
</evidence>
<dbReference type="RefSeq" id="XP_037139201.1">
    <property type="nucleotide sequence ID" value="XM_037283305.1"/>
</dbReference>